<feature type="transmembrane region" description="Helical" evidence="6">
    <location>
        <begin position="50"/>
        <end position="70"/>
    </location>
</feature>
<dbReference type="EMBL" id="PFCP01000039">
    <property type="protein sequence ID" value="PIR68907.1"/>
    <property type="molecule type" value="Genomic_DNA"/>
</dbReference>
<protein>
    <recommendedName>
        <fullName evidence="7">VTT domain-containing protein</fullName>
    </recommendedName>
</protein>
<dbReference type="InterPro" id="IPR051311">
    <property type="entry name" value="DedA_domain"/>
</dbReference>
<organism evidence="8 9">
    <name type="scientific">Candidatus Nomurabacteria bacterium CG10_big_fil_rev_8_21_14_0_10_03_31_7</name>
    <dbReference type="NCBI Taxonomy" id="1974730"/>
    <lineage>
        <taxon>Bacteria</taxon>
        <taxon>Candidatus Nomuraibacteriota</taxon>
    </lineage>
</organism>
<feature type="transmembrane region" description="Helical" evidence="6">
    <location>
        <begin position="165"/>
        <end position="182"/>
    </location>
</feature>
<dbReference type="InterPro" id="IPR032816">
    <property type="entry name" value="VTT_dom"/>
</dbReference>
<evidence type="ECO:0000256" key="2">
    <source>
        <dbReference type="ARBA" id="ARBA00022475"/>
    </source>
</evidence>
<dbReference type="AlphaFoldDB" id="A0A2J0JHZ1"/>
<keyword evidence="2" id="KW-1003">Cell membrane</keyword>
<dbReference type="Proteomes" id="UP000228613">
    <property type="component" value="Unassembled WGS sequence"/>
</dbReference>
<name>A0A2J0JHZ1_9BACT</name>
<evidence type="ECO:0000313" key="9">
    <source>
        <dbReference type="Proteomes" id="UP000228613"/>
    </source>
</evidence>
<evidence type="ECO:0000256" key="4">
    <source>
        <dbReference type="ARBA" id="ARBA00022989"/>
    </source>
</evidence>
<evidence type="ECO:0000256" key="5">
    <source>
        <dbReference type="ARBA" id="ARBA00023136"/>
    </source>
</evidence>
<feature type="transmembrane region" description="Helical" evidence="6">
    <location>
        <begin position="16"/>
        <end position="43"/>
    </location>
</feature>
<dbReference type="PANTHER" id="PTHR42709:SF6">
    <property type="entry name" value="UNDECAPRENYL PHOSPHATE TRANSPORTER A"/>
    <property type="match status" value="1"/>
</dbReference>
<evidence type="ECO:0000256" key="6">
    <source>
        <dbReference type="SAM" id="Phobius"/>
    </source>
</evidence>
<feature type="transmembrane region" description="Helical" evidence="6">
    <location>
        <begin position="102"/>
        <end position="125"/>
    </location>
</feature>
<evidence type="ECO:0000313" key="8">
    <source>
        <dbReference type="EMBL" id="PIR68907.1"/>
    </source>
</evidence>
<sequence length="206" mass="23811">MYTVKFLTTLVENHQILAYVVIFLGLIFEGEVIVITTGVLCYLGALDFTLSLILIFTGSFVKTFTLYYIGEVVNKKYSDSKFFKYIERRVFYFMPRFKQKPFWSIFLSKFIMGTNYLIILFSGYNKINLKTFIKAEALSTVIWAPVLLSLGFFFSQTAISISKEIGKFSLIIFGLVIVFLLFDKIMSSIYTFYEYFKNGINGNGNE</sequence>
<keyword evidence="3 6" id="KW-0812">Transmembrane</keyword>
<dbReference type="PANTHER" id="PTHR42709">
    <property type="entry name" value="ALKALINE PHOSPHATASE LIKE PROTEIN"/>
    <property type="match status" value="1"/>
</dbReference>
<gene>
    <name evidence="8" type="ORF">COU48_01455</name>
</gene>
<feature type="domain" description="VTT" evidence="7">
    <location>
        <begin position="30"/>
        <end position="151"/>
    </location>
</feature>
<dbReference type="GO" id="GO:0005886">
    <property type="term" value="C:plasma membrane"/>
    <property type="evidence" value="ECO:0007669"/>
    <property type="project" value="UniProtKB-SubCell"/>
</dbReference>
<keyword evidence="5 6" id="KW-0472">Membrane</keyword>
<dbReference type="Pfam" id="PF09335">
    <property type="entry name" value="VTT_dom"/>
    <property type="match status" value="1"/>
</dbReference>
<keyword evidence="4 6" id="KW-1133">Transmembrane helix</keyword>
<feature type="transmembrane region" description="Helical" evidence="6">
    <location>
        <begin position="137"/>
        <end position="159"/>
    </location>
</feature>
<evidence type="ECO:0000256" key="3">
    <source>
        <dbReference type="ARBA" id="ARBA00022692"/>
    </source>
</evidence>
<accession>A0A2J0JHZ1</accession>
<comment type="subcellular location">
    <subcellularLocation>
        <location evidence="1">Cell membrane</location>
        <topology evidence="1">Multi-pass membrane protein</topology>
    </subcellularLocation>
</comment>
<proteinExistence type="predicted"/>
<evidence type="ECO:0000259" key="7">
    <source>
        <dbReference type="Pfam" id="PF09335"/>
    </source>
</evidence>
<comment type="caution">
    <text evidence="8">The sequence shown here is derived from an EMBL/GenBank/DDBJ whole genome shotgun (WGS) entry which is preliminary data.</text>
</comment>
<evidence type="ECO:0000256" key="1">
    <source>
        <dbReference type="ARBA" id="ARBA00004651"/>
    </source>
</evidence>
<reference evidence="9" key="1">
    <citation type="submission" date="2017-09" db="EMBL/GenBank/DDBJ databases">
        <title>Depth-based differentiation of microbial function through sediment-hosted aquifers and enrichment of novel symbionts in the deep terrestrial subsurface.</title>
        <authorList>
            <person name="Probst A.J."/>
            <person name="Ladd B."/>
            <person name="Jarett J.K."/>
            <person name="Geller-Mcgrath D.E."/>
            <person name="Sieber C.M.K."/>
            <person name="Emerson J.B."/>
            <person name="Anantharaman K."/>
            <person name="Thomas B.C."/>
            <person name="Malmstrom R."/>
            <person name="Stieglmeier M."/>
            <person name="Klingl A."/>
            <person name="Woyke T."/>
            <person name="Ryan C.M."/>
            <person name="Banfield J.F."/>
        </authorList>
    </citation>
    <scope>NUCLEOTIDE SEQUENCE [LARGE SCALE GENOMIC DNA]</scope>
</reference>